<sequence length="179" mass="21239">MIDNICKVIKKVQRKEDELLNDEEEEVIQMDFDVPKRVSFRDMVLNASLEIESKEESWAEDDIELIEEDVKKEIVDGVPSIDFSERVYSLIEKSMARMVVVKLLKRTIRYNTLWNKACSLWKLTQRFQLMDVKNDYFLAKFESIEDYTNILSKELLTGSWQEPYNGKLERAIYRDAHES</sequence>
<evidence type="ECO:0000313" key="2">
    <source>
        <dbReference type="EMBL" id="KAH1073947.1"/>
    </source>
</evidence>
<evidence type="ECO:0000259" key="1">
    <source>
        <dbReference type="Pfam" id="PF14111"/>
    </source>
</evidence>
<evidence type="ECO:0000313" key="3">
    <source>
        <dbReference type="Proteomes" id="UP000828251"/>
    </source>
</evidence>
<keyword evidence="3" id="KW-1185">Reference proteome</keyword>
<dbReference type="Proteomes" id="UP000828251">
    <property type="component" value="Unassembled WGS sequence"/>
</dbReference>
<feature type="domain" description="DUF4283" evidence="1">
    <location>
        <begin position="96"/>
        <end position="154"/>
    </location>
</feature>
<dbReference type="InterPro" id="IPR025558">
    <property type="entry name" value="DUF4283"/>
</dbReference>
<dbReference type="Pfam" id="PF14111">
    <property type="entry name" value="DUF4283"/>
    <property type="match status" value="1"/>
</dbReference>
<protein>
    <recommendedName>
        <fullName evidence="1">DUF4283 domain-containing protein</fullName>
    </recommendedName>
</protein>
<comment type="caution">
    <text evidence="2">The sequence shown here is derived from an EMBL/GenBank/DDBJ whole genome shotgun (WGS) entry which is preliminary data.</text>
</comment>
<dbReference type="AlphaFoldDB" id="A0A9D3V7P9"/>
<dbReference type="EMBL" id="JAIQCV010000008">
    <property type="protein sequence ID" value="KAH1073947.1"/>
    <property type="molecule type" value="Genomic_DNA"/>
</dbReference>
<reference evidence="2 3" key="1">
    <citation type="journal article" date="2021" name="Plant Biotechnol. J.">
        <title>Multi-omics assisted identification of the key and species-specific regulatory components of drought-tolerant mechanisms in Gossypium stocksii.</title>
        <authorList>
            <person name="Yu D."/>
            <person name="Ke L."/>
            <person name="Zhang D."/>
            <person name="Wu Y."/>
            <person name="Sun Y."/>
            <person name="Mei J."/>
            <person name="Sun J."/>
            <person name="Sun Y."/>
        </authorList>
    </citation>
    <scope>NUCLEOTIDE SEQUENCE [LARGE SCALE GENOMIC DNA]</scope>
    <source>
        <strain evidence="3">cv. E1</strain>
        <tissue evidence="2">Leaf</tissue>
    </source>
</reference>
<organism evidence="2 3">
    <name type="scientific">Gossypium stocksii</name>
    <dbReference type="NCBI Taxonomy" id="47602"/>
    <lineage>
        <taxon>Eukaryota</taxon>
        <taxon>Viridiplantae</taxon>
        <taxon>Streptophyta</taxon>
        <taxon>Embryophyta</taxon>
        <taxon>Tracheophyta</taxon>
        <taxon>Spermatophyta</taxon>
        <taxon>Magnoliopsida</taxon>
        <taxon>eudicotyledons</taxon>
        <taxon>Gunneridae</taxon>
        <taxon>Pentapetalae</taxon>
        <taxon>rosids</taxon>
        <taxon>malvids</taxon>
        <taxon>Malvales</taxon>
        <taxon>Malvaceae</taxon>
        <taxon>Malvoideae</taxon>
        <taxon>Gossypium</taxon>
    </lineage>
</organism>
<proteinExistence type="predicted"/>
<name>A0A9D3V7P9_9ROSI</name>
<gene>
    <name evidence="2" type="ORF">J1N35_026275</name>
</gene>
<accession>A0A9D3V7P9</accession>